<sequence>MGIAMGMSAFKLFLILAVVGVLFLPTLIRRSRGVPVILERLRARVSGEDPVGNGHAAASPSIAGQAVKTSMAERLGAALARLDSRVRSRKG</sequence>
<accession>W9GSR4</accession>
<dbReference type="EMBL" id="AVFL01000081">
    <property type="protein sequence ID" value="EWY35696.1"/>
    <property type="molecule type" value="Genomic_DNA"/>
</dbReference>
<evidence type="ECO:0000313" key="1">
    <source>
        <dbReference type="EMBL" id="EWY35696.1"/>
    </source>
</evidence>
<dbReference type="STRING" id="1385369.N825_37470"/>
<proteinExistence type="predicted"/>
<reference evidence="1 2" key="1">
    <citation type="submission" date="2013-08" db="EMBL/GenBank/DDBJ databases">
        <title>The genome sequence of Skermanella stibiiresistens.</title>
        <authorList>
            <person name="Zhu W."/>
            <person name="Wang G."/>
        </authorList>
    </citation>
    <scope>NUCLEOTIDE SEQUENCE [LARGE SCALE GENOMIC DNA]</scope>
    <source>
        <strain evidence="1 2">SB22</strain>
    </source>
</reference>
<dbReference type="AlphaFoldDB" id="W9GSR4"/>
<dbReference type="Proteomes" id="UP000019486">
    <property type="component" value="Unassembled WGS sequence"/>
</dbReference>
<comment type="caution">
    <text evidence="1">The sequence shown here is derived from an EMBL/GenBank/DDBJ whole genome shotgun (WGS) entry which is preliminary data.</text>
</comment>
<name>W9GSR4_9PROT</name>
<gene>
    <name evidence="1" type="ORF">N825_37470</name>
</gene>
<organism evidence="1 2">
    <name type="scientific">Skermanella stibiiresistens SB22</name>
    <dbReference type="NCBI Taxonomy" id="1385369"/>
    <lineage>
        <taxon>Bacteria</taxon>
        <taxon>Pseudomonadati</taxon>
        <taxon>Pseudomonadota</taxon>
        <taxon>Alphaproteobacteria</taxon>
        <taxon>Rhodospirillales</taxon>
        <taxon>Azospirillaceae</taxon>
        <taxon>Skermanella</taxon>
    </lineage>
</organism>
<protein>
    <submittedName>
        <fullName evidence="1">Uncharacterized protein</fullName>
    </submittedName>
</protein>
<evidence type="ECO:0000313" key="2">
    <source>
        <dbReference type="Proteomes" id="UP000019486"/>
    </source>
</evidence>
<keyword evidence="2" id="KW-1185">Reference proteome</keyword>